<evidence type="ECO:0000313" key="5">
    <source>
        <dbReference type="Proteomes" id="UP000663852"/>
    </source>
</evidence>
<evidence type="ECO:0000256" key="1">
    <source>
        <dbReference type="ARBA" id="ARBA00022729"/>
    </source>
</evidence>
<reference evidence="4" key="1">
    <citation type="submission" date="2021-02" db="EMBL/GenBank/DDBJ databases">
        <authorList>
            <person name="Nowell W R."/>
        </authorList>
    </citation>
    <scope>NUCLEOTIDE SEQUENCE</scope>
</reference>
<accession>A0A813ZGD1</accession>
<sequence length="490" mass="57191">MEESFVSRELINVNVGKRIRIECQLNNSTINGNRKGLWLRLEDAEVFFYATSRINSDQRFQIEQRSSFHMINSTTSSEIITYSLIIDDLRLTDSGTYSCQADNKVIKLFLLNIVGKRIRIECQLNNSTINGNRKGLWLRLEDAEVFFYATSRINSDQRFQIEQRSSFHMINSTTSSEIITYSLIIDDLRLTDSGTYSCQADNKVIKLFLLNIVERPYFITNDYSTLIRTQVGRNVSIDCEAHGKPEPYLSWIRKTDEYNQNLMINCSTTPTTCQLNLVNIHRWDNGIYECIAMNSVGTIGRFYEVDVQFPPYVHSSREEVRHSVGDAVVIECMVDANPEPDIRWLHRYSNETKQEIDLSRQYSQEKLDKNREDRIWFIKHEQLNATRWKTSLFIQRIPKRLFNSNFICRAINRYGQGEQIITMLESHHFTKKHRHTSTTSVYSSSLSTVSTMTDEFLSEKFDEVSNRSTRHSFTIFIFGCSAFLSCLYKQ</sequence>
<dbReference type="SUPFAM" id="SSF48726">
    <property type="entry name" value="Immunoglobulin"/>
    <property type="match status" value="4"/>
</dbReference>
<evidence type="ECO:0000259" key="3">
    <source>
        <dbReference type="PROSITE" id="PS50835"/>
    </source>
</evidence>
<feature type="domain" description="Ig-like" evidence="3">
    <location>
        <begin position="216"/>
        <end position="308"/>
    </location>
</feature>
<dbReference type="InterPro" id="IPR013106">
    <property type="entry name" value="Ig_V-set"/>
</dbReference>
<keyword evidence="1" id="KW-0732">Signal</keyword>
<dbReference type="InterPro" id="IPR013098">
    <property type="entry name" value="Ig_I-set"/>
</dbReference>
<dbReference type="Pfam" id="PF07679">
    <property type="entry name" value="I-set"/>
    <property type="match status" value="1"/>
</dbReference>
<dbReference type="PANTHER" id="PTHR45080:SF8">
    <property type="entry name" value="IG-LIKE DOMAIN-CONTAINING PROTEIN"/>
    <property type="match status" value="1"/>
</dbReference>
<keyword evidence="2" id="KW-1015">Disulfide bond</keyword>
<dbReference type="Pfam" id="PF07686">
    <property type="entry name" value="V-set"/>
    <property type="match status" value="2"/>
</dbReference>
<evidence type="ECO:0000256" key="2">
    <source>
        <dbReference type="ARBA" id="ARBA00023157"/>
    </source>
</evidence>
<dbReference type="InterPro" id="IPR007110">
    <property type="entry name" value="Ig-like_dom"/>
</dbReference>
<dbReference type="Proteomes" id="UP000663852">
    <property type="component" value="Unassembled WGS sequence"/>
</dbReference>
<feature type="domain" description="Ig-like" evidence="3">
    <location>
        <begin position="311"/>
        <end position="422"/>
    </location>
</feature>
<proteinExistence type="predicted"/>
<protein>
    <recommendedName>
        <fullName evidence="3">Ig-like domain-containing protein</fullName>
    </recommendedName>
</protein>
<dbReference type="PANTHER" id="PTHR45080">
    <property type="entry name" value="CONTACTIN 5"/>
    <property type="match status" value="1"/>
</dbReference>
<feature type="domain" description="Ig-like" evidence="3">
    <location>
        <begin position="16"/>
        <end position="103"/>
    </location>
</feature>
<dbReference type="PROSITE" id="PS50835">
    <property type="entry name" value="IG_LIKE"/>
    <property type="match status" value="4"/>
</dbReference>
<dbReference type="Gene3D" id="2.60.40.10">
    <property type="entry name" value="Immunoglobulins"/>
    <property type="match status" value="4"/>
</dbReference>
<dbReference type="CDD" id="cd00096">
    <property type="entry name" value="Ig"/>
    <property type="match status" value="1"/>
</dbReference>
<organism evidence="4 5">
    <name type="scientific">Adineta ricciae</name>
    <name type="common">Rotifer</name>
    <dbReference type="NCBI Taxonomy" id="249248"/>
    <lineage>
        <taxon>Eukaryota</taxon>
        <taxon>Metazoa</taxon>
        <taxon>Spiralia</taxon>
        <taxon>Gnathifera</taxon>
        <taxon>Rotifera</taxon>
        <taxon>Eurotatoria</taxon>
        <taxon>Bdelloidea</taxon>
        <taxon>Adinetida</taxon>
        <taxon>Adinetidae</taxon>
        <taxon>Adineta</taxon>
    </lineage>
</organism>
<dbReference type="InterPro" id="IPR003598">
    <property type="entry name" value="Ig_sub2"/>
</dbReference>
<dbReference type="EMBL" id="CAJNOJ010000032">
    <property type="protein sequence ID" value="CAF0897570.1"/>
    <property type="molecule type" value="Genomic_DNA"/>
</dbReference>
<dbReference type="InterPro" id="IPR050958">
    <property type="entry name" value="Cell_Adh-Cytoskel_Orgn"/>
</dbReference>
<dbReference type="GO" id="GO:0007156">
    <property type="term" value="P:homophilic cell adhesion via plasma membrane adhesion molecules"/>
    <property type="evidence" value="ECO:0007669"/>
    <property type="project" value="TreeGrafter"/>
</dbReference>
<dbReference type="PIRSF" id="PIRSF000615">
    <property type="entry name" value="TyrPK_CSF1-R"/>
    <property type="match status" value="1"/>
</dbReference>
<dbReference type="GO" id="GO:0005886">
    <property type="term" value="C:plasma membrane"/>
    <property type="evidence" value="ECO:0007669"/>
    <property type="project" value="TreeGrafter"/>
</dbReference>
<name>A0A813ZGD1_ADIRI</name>
<evidence type="ECO:0000313" key="4">
    <source>
        <dbReference type="EMBL" id="CAF0897570.1"/>
    </source>
</evidence>
<gene>
    <name evidence="4" type="ORF">EDS130_LOCUS9612</name>
</gene>
<dbReference type="SMART" id="SM00409">
    <property type="entry name" value="IG"/>
    <property type="match status" value="4"/>
</dbReference>
<dbReference type="InterPro" id="IPR013783">
    <property type="entry name" value="Ig-like_fold"/>
</dbReference>
<dbReference type="OrthoDB" id="10012075at2759"/>
<dbReference type="InterPro" id="IPR036179">
    <property type="entry name" value="Ig-like_dom_sf"/>
</dbReference>
<dbReference type="SMART" id="SM00408">
    <property type="entry name" value="IGc2"/>
    <property type="match status" value="4"/>
</dbReference>
<dbReference type="InterPro" id="IPR003599">
    <property type="entry name" value="Ig_sub"/>
</dbReference>
<comment type="caution">
    <text evidence="4">The sequence shown here is derived from an EMBL/GenBank/DDBJ whole genome shotgun (WGS) entry which is preliminary data.</text>
</comment>
<feature type="domain" description="Ig-like" evidence="3">
    <location>
        <begin position="115"/>
        <end position="202"/>
    </location>
</feature>
<dbReference type="AlphaFoldDB" id="A0A813ZGD1"/>